<evidence type="ECO:0000256" key="7">
    <source>
        <dbReference type="SAM" id="Phobius"/>
    </source>
</evidence>
<comment type="caution">
    <text evidence="8">The sequence shown here is derived from an EMBL/GenBank/DDBJ whole genome shotgun (WGS) entry which is preliminary data.</text>
</comment>
<comment type="subcellular location">
    <subcellularLocation>
        <location evidence="1">Cell membrane</location>
        <topology evidence="1">Multi-pass membrane protein</topology>
    </subcellularLocation>
</comment>
<comment type="similarity">
    <text evidence="2">Belongs to the UPF0324 family.</text>
</comment>
<dbReference type="OrthoDB" id="5393513at2"/>
<reference evidence="8 9" key="2">
    <citation type="submission" date="2012-06" db="EMBL/GenBank/DDBJ databases">
        <authorList>
            <person name="Fiebig A."/>
        </authorList>
    </citation>
    <scope>NUCLEOTIDE SEQUENCE [LARGE SCALE GENOMIC DNA]</scope>
    <source>
        <strain evidence="8 9">DFL-43</strain>
    </source>
</reference>
<dbReference type="RefSeq" id="WP_007199956.1">
    <property type="nucleotide sequence ID" value="NZ_CM002917.1"/>
</dbReference>
<evidence type="ECO:0000256" key="2">
    <source>
        <dbReference type="ARBA" id="ARBA00007977"/>
    </source>
</evidence>
<dbReference type="STRING" id="411684.HPDFL43_21062"/>
<evidence type="ECO:0000256" key="1">
    <source>
        <dbReference type="ARBA" id="ARBA00004651"/>
    </source>
</evidence>
<dbReference type="Proteomes" id="UP000004291">
    <property type="component" value="Chromosome"/>
</dbReference>
<keyword evidence="5 7" id="KW-1133">Transmembrane helix</keyword>
<dbReference type="eggNOG" id="COG2855">
    <property type="taxonomic scope" value="Bacteria"/>
</dbReference>
<organism evidence="8 9">
    <name type="scientific">Hoeflea phototrophica (strain DSM 17068 / NCIMB 14078 / DFL-43)</name>
    <dbReference type="NCBI Taxonomy" id="411684"/>
    <lineage>
        <taxon>Bacteria</taxon>
        <taxon>Pseudomonadati</taxon>
        <taxon>Pseudomonadota</taxon>
        <taxon>Alphaproteobacteria</taxon>
        <taxon>Hyphomicrobiales</taxon>
        <taxon>Rhizobiaceae</taxon>
        <taxon>Hoeflea</taxon>
    </lineage>
</organism>
<dbReference type="EMBL" id="ABIA03000001">
    <property type="protein sequence ID" value="EDQ35725.1"/>
    <property type="molecule type" value="Genomic_DNA"/>
</dbReference>
<dbReference type="AlphaFoldDB" id="A9CXU6"/>
<feature type="transmembrane region" description="Helical" evidence="7">
    <location>
        <begin position="70"/>
        <end position="90"/>
    </location>
</feature>
<evidence type="ECO:0000313" key="9">
    <source>
        <dbReference type="Proteomes" id="UP000004291"/>
    </source>
</evidence>
<feature type="transmembrane region" description="Helical" evidence="7">
    <location>
        <begin position="310"/>
        <end position="333"/>
    </location>
</feature>
<feature type="transmembrane region" description="Helical" evidence="7">
    <location>
        <begin position="281"/>
        <end position="298"/>
    </location>
</feature>
<sequence length="335" mass="34393">MASLSHLQLRAKTLFPGLLLALTIAAAAKFLSEHYAAPVMLFALLIGMAFNFMAEQENTGEGVVFASKSLLRLGIVLLGARITLGDIAGIGTSGLLTVASLMALTIGFGFVCAKLFSRGWRFAILTGGAVAICGASAALALAAVIPANDKTERNVLFTVVAVTTLSTIAMIIYPVLFGLAGLSDAQSGFLIGATVHDVAQVVGAGYSISTEAGDTATIVKLLRVTLLPVVLIIVALSVAGRESGGFSHVRLPLFVIGFGLVTIANSTGLIPAALAALLVDASSWLLVIAIAALGVRTNMKAMLNLGWRHVAVIVAETLFLLGLAWAAVSIGIVGI</sequence>
<dbReference type="InterPro" id="IPR018383">
    <property type="entry name" value="UPF0324_pro"/>
</dbReference>
<name>A9CXU6_HOEPD</name>
<proteinExistence type="inferred from homology"/>
<evidence type="ECO:0000256" key="3">
    <source>
        <dbReference type="ARBA" id="ARBA00022475"/>
    </source>
</evidence>
<keyword evidence="6 7" id="KW-0472">Membrane</keyword>
<dbReference type="PANTHER" id="PTHR30106">
    <property type="entry name" value="INNER MEMBRANE PROTEIN YEIH-RELATED"/>
    <property type="match status" value="1"/>
</dbReference>
<evidence type="ECO:0000256" key="6">
    <source>
        <dbReference type="ARBA" id="ARBA00023136"/>
    </source>
</evidence>
<keyword evidence="4 7" id="KW-0812">Transmembrane</keyword>
<dbReference type="PANTHER" id="PTHR30106:SF2">
    <property type="entry name" value="UPF0324 INNER MEMBRANE PROTEIN YEIH"/>
    <property type="match status" value="1"/>
</dbReference>
<dbReference type="GO" id="GO:0005886">
    <property type="term" value="C:plasma membrane"/>
    <property type="evidence" value="ECO:0007669"/>
    <property type="project" value="UniProtKB-SubCell"/>
</dbReference>
<gene>
    <name evidence="8" type="ORF">HPDFL43_21062</name>
</gene>
<evidence type="ECO:0000313" key="8">
    <source>
        <dbReference type="EMBL" id="EDQ35725.1"/>
    </source>
</evidence>
<evidence type="ECO:0000256" key="4">
    <source>
        <dbReference type="ARBA" id="ARBA00022692"/>
    </source>
</evidence>
<evidence type="ECO:0000256" key="5">
    <source>
        <dbReference type="ARBA" id="ARBA00022989"/>
    </source>
</evidence>
<reference evidence="8 9" key="1">
    <citation type="submission" date="2007-10" db="EMBL/GenBank/DDBJ databases">
        <authorList>
            <person name="Wagner-Dobler I."/>
            <person name="Ferriera S."/>
            <person name="Johnson J."/>
            <person name="Kravitz S."/>
            <person name="Beeson K."/>
            <person name="Sutton G."/>
            <person name="Rogers Y.-H."/>
            <person name="Friedman R."/>
            <person name="Frazier M."/>
            <person name="Venter J.C."/>
        </authorList>
    </citation>
    <scope>NUCLEOTIDE SEQUENCE [LARGE SCALE GENOMIC DNA]</scope>
    <source>
        <strain evidence="8 9">DFL-43</strain>
    </source>
</reference>
<protein>
    <submittedName>
        <fullName evidence="8">Putative membrane protein</fullName>
    </submittedName>
</protein>
<dbReference type="HOGENOM" id="CLU_033541_0_1_5"/>
<feature type="transmembrane region" description="Helical" evidence="7">
    <location>
        <begin position="123"/>
        <end position="145"/>
    </location>
</feature>
<feature type="transmembrane region" description="Helical" evidence="7">
    <location>
        <begin position="37"/>
        <end position="54"/>
    </location>
</feature>
<keyword evidence="9" id="KW-1185">Reference proteome</keyword>
<feature type="transmembrane region" description="Helical" evidence="7">
    <location>
        <begin position="251"/>
        <end position="275"/>
    </location>
</feature>
<dbReference type="Pfam" id="PF03601">
    <property type="entry name" value="Cons_hypoth698"/>
    <property type="match status" value="1"/>
</dbReference>
<keyword evidence="3" id="KW-1003">Cell membrane</keyword>
<feature type="transmembrane region" description="Helical" evidence="7">
    <location>
        <begin position="157"/>
        <end position="182"/>
    </location>
</feature>
<feature type="transmembrane region" description="Helical" evidence="7">
    <location>
        <begin position="96"/>
        <end position="116"/>
    </location>
</feature>
<accession>A9CXU6</accession>
<feature type="transmembrane region" description="Helical" evidence="7">
    <location>
        <begin position="221"/>
        <end position="239"/>
    </location>
</feature>